<protein>
    <recommendedName>
        <fullName evidence="3">DUF4249 domain-containing protein</fullName>
    </recommendedName>
</protein>
<dbReference type="AlphaFoldDB" id="A0A1M6EK16"/>
<evidence type="ECO:0000313" key="2">
    <source>
        <dbReference type="Proteomes" id="UP000184172"/>
    </source>
</evidence>
<dbReference type="Proteomes" id="UP000184172">
    <property type="component" value="Unassembled WGS sequence"/>
</dbReference>
<name>A0A1M6EK16_9FLAO</name>
<dbReference type="Pfam" id="PF14054">
    <property type="entry name" value="DUF4249"/>
    <property type="match status" value="1"/>
</dbReference>
<dbReference type="InterPro" id="IPR025345">
    <property type="entry name" value="DUF4249"/>
</dbReference>
<dbReference type="RefSeq" id="WP_073216322.1">
    <property type="nucleotide sequence ID" value="NZ_FNNS01000001.1"/>
</dbReference>
<gene>
    <name evidence="1" type="ORF">SAMN04487908_10682</name>
</gene>
<keyword evidence="2" id="KW-1185">Reference proteome</keyword>
<evidence type="ECO:0000313" key="1">
    <source>
        <dbReference type="EMBL" id="SHI85618.1"/>
    </source>
</evidence>
<dbReference type="OrthoDB" id="1062680at2"/>
<sequence length="399" mass="45664">MKSKIVGLLIVLSALLLQLGCTEPFEIESQGYESILVVESTITNEMKRQIVKLSRTSPLESNSILFEDNADVNVVTNNGGFFHFSQDFETGLYISDRPFRAQPNVLYRLEISTNDGSLYRSSNVEMLPVVPIGELFADRVIENSENKDGVEVLVNTEDPLGNAKYFRYEFEETYKVVVPHPSPYSVEITDYVPFPESYTVVLTPRTPEEVCYTTEYSTGIIQTSTTTLNQNKVFRYPIKYISKKDPKFRERYSILVRQYVQSVEAFTFNKILKDLGDSESLLSQGQPGYPVGNITSNLNADEKVIGFFEVSSVSSRRIFFNYEDFGFTKPPYFQECEVYTLDYRKNNDPNEREVLRTSILYYGYQVISGSSNGIYKIVEPECSVCTYFSSNVKPDFWED</sequence>
<reference evidence="2" key="1">
    <citation type="submission" date="2016-11" db="EMBL/GenBank/DDBJ databases">
        <authorList>
            <person name="Varghese N."/>
            <person name="Submissions S."/>
        </authorList>
    </citation>
    <scope>NUCLEOTIDE SEQUENCE [LARGE SCALE GENOMIC DNA]</scope>
    <source>
        <strain evidence="2">DSM 26349</strain>
    </source>
</reference>
<proteinExistence type="predicted"/>
<organism evidence="1 2">
    <name type="scientific">Aequorivita viscosa</name>
    <dbReference type="NCBI Taxonomy" id="797419"/>
    <lineage>
        <taxon>Bacteria</taxon>
        <taxon>Pseudomonadati</taxon>
        <taxon>Bacteroidota</taxon>
        <taxon>Flavobacteriia</taxon>
        <taxon>Flavobacteriales</taxon>
        <taxon>Flavobacteriaceae</taxon>
        <taxon>Aequorivita</taxon>
    </lineage>
</organism>
<dbReference type="EMBL" id="FQYV01000006">
    <property type="protein sequence ID" value="SHI85618.1"/>
    <property type="molecule type" value="Genomic_DNA"/>
</dbReference>
<evidence type="ECO:0008006" key="3">
    <source>
        <dbReference type="Google" id="ProtNLM"/>
    </source>
</evidence>
<accession>A0A1M6EK16</accession>
<dbReference type="STRING" id="797419.SAMN05216556_101153"/>